<dbReference type="CDD" id="cd04730">
    <property type="entry name" value="NPD_like"/>
    <property type="match status" value="1"/>
</dbReference>
<keyword evidence="3" id="KW-0288">FMN</keyword>
<dbReference type="GO" id="GO:0018580">
    <property type="term" value="F:nitronate monooxygenase activity"/>
    <property type="evidence" value="ECO:0007669"/>
    <property type="project" value="UniProtKB-EC"/>
</dbReference>
<dbReference type="RefSeq" id="WP_008357841.1">
    <property type="nucleotide sequence ID" value="NZ_JACBZR010000001.1"/>
</dbReference>
<dbReference type="SUPFAM" id="SSF51412">
    <property type="entry name" value="Inosine monophosphate dehydrogenase (IMPDH)"/>
    <property type="match status" value="1"/>
</dbReference>
<dbReference type="EC" id="1.13.12.16" evidence="6"/>
<evidence type="ECO:0000256" key="4">
    <source>
        <dbReference type="ARBA" id="ARBA00023002"/>
    </source>
</evidence>
<dbReference type="InterPro" id="IPR013785">
    <property type="entry name" value="Aldolase_TIM"/>
</dbReference>
<evidence type="ECO:0000256" key="1">
    <source>
        <dbReference type="ARBA" id="ARBA00009881"/>
    </source>
</evidence>
<name>A0A7Z0DMP6_9ACTN</name>
<comment type="caution">
    <text evidence="6">The sequence shown here is derived from an EMBL/GenBank/DDBJ whole genome shotgun (WGS) entry which is preliminary data.</text>
</comment>
<gene>
    <name evidence="6" type="ORF">BJ988_002873</name>
</gene>
<dbReference type="Pfam" id="PF03060">
    <property type="entry name" value="NMO"/>
    <property type="match status" value="1"/>
</dbReference>
<dbReference type="InterPro" id="IPR004136">
    <property type="entry name" value="NMO"/>
</dbReference>
<accession>A0A7Z0DMP6</accession>
<dbReference type="Gene3D" id="3.20.20.70">
    <property type="entry name" value="Aldolase class I"/>
    <property type="match status" value="1"/>
</dbReference>
<keyword evidence="7" id="KW-1185">Reference proteome</keyword>
<evidence type="ECO:0000256" key="5">
    <source>
        <dbReference type="ARBA" id="ARBA00023033"/>
    </source>
</evidence>
<evidence type="ECO:0000313" key="6">
    <source>
        <dbReference type="EMBL" id="NYI78225.1"/>
    </source>
</evidence>
<sequence>MALTEWTDRLRIPAIAAPMTDVSGPDLVAEACCAGVVGAFPSHNAASSSELERWLAEINERRAHVGTGTQAAPVAVNLVVHPTNSRLDSDLRAVLSGGVEVVITSVGSPRSIVGPLHDAGVTVLADVASIHHARRAIDAGVDGVVLLTAGAGGQTGWANAFAFTRAARDEFDGMVVLAGGVSDGAGILAARVLGADLAYLGTRFIATTESLAPAAYRAGVVAASLDDVATTTQVTGLAANVLSEWLRGVDPAMGGGHDSEAGFSVDRLLSQRGVWAAGHSVSGTDRVLPVAELVALLDRELREARSRLLAAAFTQVEND</sequence>
<keyword evidence="2" id="KW-0285">Flavoprotein</keyword>
<proteinExistence type="inferred from homology"/>
<evidence type="ECO:0000256" key="2">
    <source>
        <dbReference type="ARBA" id="ARBA00022630"/>
    </source>
</evidence>
<keyword evidence="4 6" id="KW-0560">Oxidoreductase</keyword>
<keyword evidence="5 6" id="KW-0503">Monooxygenase</keyword>
<evidence type="ECO:0000313" key="7">
    <source>
        <dbReference type="Proteomes" id="UP000564496"/>
    </source>
</evidence>
<organism evidence="6 7">
    <name type="scientific">Nocardioides panzhihuensis</name>
    <dbReference type="NCBI Taxonomy" id="860243"/>
    <lineage>
        <taxon>Bacteria</taxon>
        <taxon>Bacillati</taxon>
        <taxon>Actinomycetota</taxon>
        <taxon>Actinomycetes</taxon>
        <taxon>Propionibacteriales</taxon>
        <taxon>Nocardioidaceae</taxon>
        <taxon>Nocardioides</taxon>
    </lineage>
</organism>
<evidence type="ECO:0000256" key="3">
    <source>
        <dbReference type="ARBA" id="ARBA00022643"/>
    </source>
</evidence>
<dbReference type="Proteomes" id="UP000564496">
    <property type="component" value="Unassembled WGS sequence"/>
</dbReference>
<dbReference type="PANTHER" id="PTHR42747:SF4">
    <property type="entry name" value="BLR1330 PROTEIN"/>
    <property type="match status" value="1"/>
</dbReference>
<dbReference type="EMBL" id="JACBZR010000001">
    <property type="protein sequence ID" value="NYI78225.1"/>
    <property type="molecule type" value="Genomic_DNA"/>
</dbReference>
<comment type="similarity">
    <text evidence="1">Belongs to the nitronate monooxygenase family. NMO class I subfamily.</text>
</comment>
<dbReference type="AlphaFoldDB" id="A0A7Z0DMP6"/>
<reference evidence="6 7" key="1">
    <citation type="submission" date="2020-07" db="EMBL/GenBank/DDBJ databases">
        <title>Sequencing the genomes of 1000 actinobacteria strains.</title>
        <authorList>
            <person name="Klenk H.-P."/>
        </authorList>
    </citation>
    <scope>NUCLEOTIDE SEQUENCE [LARGE SCALE GENOMIC DNA]</scope>
    <source>
        <strain evidence="6 7">DSM 26487</strain>
    </source>
</reference>
<protein>
    <submittedName>
        <fullName evidence="6">Nitronate monooxygenase</fullName>
        <ecNumber evidence="6">1.13.12.16</ecNumber>
    </submittedName>
</protein>
<dbReference type="PANTHER" id="PTHR42747">
    <property type="entry name" value="NITRONATE MONOOXYGENASE-RELATED"/>
    <property type="match status" value="1"/>
</dbReference>